<dbReference type="InterPro" id="IPR003439">
    <property type="entry name" value="ABC_transporter-like_ATP-bd"/>
</dbReference>
<dbReference type="PROSITE" id="PS50893">
    <property type="entry name" value="ABC_TRANSPORTER_2"/>
    <property type="match status" value="2"/>
</dbReference>
<reference evidence="7" key="1">
    <citation type="submission" date="2020-09" db="EMBL/GenBank/DDBJ databases">
        <authorList>
            <person name="Kikuchi T."/>
        </authorList>
    </citation>
    <scope>NUCLEOTIDE SEQUENCE</scope>
    <source>
        <strain evidence="7">SH1</strain>
    </source>
</reference>
<dbReference type="Gene3D" id="3.40.50.300">
    <property type="entry name" value="P-loop containing nucleotide triphosphate hydrolases"/>
    <property type="match status" value="2"/>
</dbReference>
<dbReference type="InterPro" id="IPR050611">
    <property type="entry name" value="ABCF"/>
</dbReference>
<dbReference type="InterPro" id="IPR017871">
    <property type="entry name" value="ABC_transporter-like_CS"/>
</dbReference>
<feature type="region of interest" description="Disordered" evidence="5">
    <location>
        <begin position="1"/>
        <end position="40"/>
    </location>
</feature>
<keyword evidence="2" id="KW-0677">Repeat</keyword>
<keyword evidence="3" id="KW-0547">Nucleotide-binding</keyword>
<dbReference type="PANTHER" id="PTHR19211">
    <property type="entry name" value="ATP-BINDING TRANSPORT PROTEIN-RELATED"/>
    <property type="match status" value="1"/>
</dbReference>
<evidence type="ECO:0000313" key="8">
    <source>
        <dbReference type="Proteomes" id="UP000614601"/>
    </source>
</evidence>
<proteinExistence type="inferred from homology"/>
<feature type="compositionally biased region" description="Basic residues" evidence="5">
    <location>
        <begin position="8"/>
        <end position="24"/>
    </location>
</feature>
<dbReference type="Proteomes" id="UP000783686">
    <property type="component" value="Unassembled WGS sequence"/>
</dbReference>
<dbReference type="Pfam" id="PF00005">
    <property type="entry name" value="ABC_tran"/>
    <property type="match status" value="2"/>
</dbReference>
<comment type="similarity">
    <text evidence="1">Belongs to the ABC transporter superfamily. ABCF family. EF3 subfamily.</text>
</comment>
<dbReference type="GO" id="GO:0005524">
    <property type="term" value="F:ATP binding"/>
    <property type="evidence" value="ECO:0007669"/>
    <property type="project" value="UniProtKB-KW"/>
</dbReference>
<dbReference type="InterPro" id="IPR032781">
    <property type="entry name" value="ABC_tran_Xtn"/>
</dbReference>
<evidence type="ECO:0000256" key="2">
    <source>
        <dbReference type="ARBA" id="ARBA00022737"/>
    </source>
</evidence>
<evidence type="ECO:0000259" key="6">
    <source>
        <dbReference type="PROSITE" id="PS50893"/>
    </source>
</evidence>
<sequence length="614" mass="69513">MPSDAKKKRDAAKKAANKGGKKPAKKDETAENGSATNGVVSTDPAVDAAVALLEQVEIENAQARAVAGALGSHPKSVNFKINQLTITFHGREIVTDTTLEINQGHRYGLIGLNGCGKSTLLQAIYNREMPIPEHIDMYLLSREMVASDETALKAVYNVDQERIKLEALAEELAANPEDEAQEQLMDIYERLDEMDASQAEVKAARILHGLGFSRAMMLKKCRDFSGGWRMRIALARALYLKPTLLLLDEPTNHLDLDACVWLERELADYKRALLIVSHSQDFMNNVCTNMIHLFQKKLIYYGGNYDTFIKTREELLENQAKKYKWEQDQIAHMKEYIARFGHGSAKLARQAQSKEKTMAKMIAGGLTEKVTTEQVKQFYFFNPGDIPPPVIMIQNVSFRYNEETPYIYKDLEFGIDLDTRIALVGPNGAGKSTFLKLVNGAISPTDGQIRRHVHCKIGLYHQHLHEELPLDKSALEYMLESYPEVKEKEEMRKIIGRYGITGREQVCPIKQLSDGQRRRVSFAWLAWQQPHLLLLDEPTNHLDMESIDALAEAINAFDGGVILVSHDFRLVQQVAETIYICDKQTITRWEGDIFSFKKHLTQQIASGEKEFVER</sequence>
<evidence type="ECO:0000256" key="1">
    <source>
        <dbReference type="ARBA" id="ARBA00011054"/>
    </source>
</evidence>
<dbReference type="Pfam" id="PF12848">
    <property type="entry name" value="ABC_tran_Xtn"/>
    <property type="match status" value="1"/>
</dbReference>
<feature type="domain" description="ABC transporter" evidence="6">
    <location>
        <begin position="391"/>
        <end position="608"/>
    </location>
</feature>
<protein>
    <recommendedName>
        <fullName evidence="6">ABC transporter domain-containing protein</fullName>
    </recommendedName>
</protein>
<gene>
    <name evidence="7" type="ORF">BOKJ2_LOCUS6106</name>
</gene>
<feature type="domain" description="ABC transporter" evidence="6">
    <location>
        <begin position="79"/>
        <end position="320"/>
    </location>
</feature>
<dbReference type="Proteomes" id="UP000614601">
    <property type="component" value="Unassembled WGS sequence"/>
</dbReference>
<evidence type="ECO:0000313" key="7">
    <source>
        <dbReference type="EMBL" id="CAD5215464.1"/>
    </source>
</evidence>
<evidence type="ECO:0000256" key="4">
    <source>
        <dbReference type="ARBA" id="ARBA00022840"/>
    </source>
</evidence>
<feature type="compositionally biased region" description="Polar residues" evidence="5">
    <location>
        <begin position="31"/>
        <end position="40"/>
    </location>
</feature>
<dbReference type="SMART" id="SM00382">
    <property type="entry name" value="AAA"/>
    <property type="match status" value="2"/>
</dbReference>
<dbReference type="CDD" id="cd03221">
    <property type="entry name" value="ABCF_EF-3"/>
    <property type="match status" value="2"/>
</dbReference>
<dbReference type="PANTHER" id="PTHR19211:SF15">
    <property type="entry name" value="ATP-BINDING CASSETTE SUB-FAMILY F MEMBER 2"/>
    <property type="match status" value="1"/>
</dbReference>
<dbReference type="EMBL" id="CAJFDH010000003">
    <property type="protein sequence ID" value="CAD5215464.1"/>
    <property type="molecule type" value="Genomic_DNA"/>
</dbReference>
<dbReference type="FunFam" id="3.40.50.300:FF:000104">
    <property type="entry name" value="ATP-binding cassette sub-family F member 3"/>
    <property type="match status" value="1"/>
</dbReference>
<organism evidence="7 8">
    <name type="scientific">Bursaphelenchus okinawaensis</name>
    <dbReference type="NCBI Taxonomy" id="465554"/>
    <lineage>
        <taxon>Eukaryota</taxon>
        <taxon>Metazoa</taxon>
        <taxon>Ecdysozoa</taxon>
        <taxon>Nematoda</taxon>
        <taxon>Chromadorea</taxon>
        <taxon>Rhabditida</taxon>
        <taxon>Tylenchina</taxon>
        <taxon>Tylenchomorpha</taxon>
        <taxon>Aphelenchoidea</taxon>
        <taxon>Aphelenchoididae</taxon>
        <taxon>Bursaphelenchus</taxon>
    </lineage>
</organism>
<dbReference type="AlphaFoldDB" id="A0A811KK32"/>
<keyword evidence="4" id="KW-0067">ATP-binding</keyword>
<dbReference type="GO" id="GO:0016887">
    <property type="term" value="F:ATP hydrolysis activity"/>
    <property type="evidence" value="ECO:0007669"/>
    <property type="project" value="InterPro"/>
</dbReference>
<dbReference type="EMBL" id="CAJFCW020000003">
    <property type="protein sequence ID" value="CAG9104128.1"/>
    <property type="molecule type" value="Genomic_DNA"/>
</dbReference>
<evidence type="ECO:0000256" key="5">
    <source>
        <dbReference type="SAM" id="MobiDB-lite"/>
    </source>
</evidence>
<name>A0A811KK32_9BILA</name>
<evidence type="ECO:0000256" key="3">
    <source>
        <dbReference type="ARBA" id="ARBA00022741"/>
    </source>
</evidence>
<keyword evidence="8" id="KW-1185">Reference proteome</keyword>
<dbReference type="PROSITE" id="PS00211">
    <property type="entry name" value="ABC_TRANSPORTER_1"/>
    <property type="match status" value="1"/>
</dbReference>
<accession>A0A811KK32</accession>
<dbReference type="InterPro" id="IPR003593">
    <property type="entry name" value="AAA+_ATPase"/>
</dbReference>
<dbReference type="InterPro" id="IPR027417">
    <property type="entry name" value="P-loop_NTPase"/>
</dbReference>
<dbReference type="SUPFAM" id="SSF52540">
    <property type="entry name" value="P-loop containing nucleoside triphosphate hydrolases"/>
    <property type="match status" value="2"/>
</dbReference>
<dbReference type="FunFam" id="3.40.50.300:FF:000683">
    <property type="entry name" value="Abc transporter f family member 1"/>
    <property type="match status" value="1"/>
</dbReference>
<dbReference type="OrthoDB" id="2110130at2759"/>
<comment type="caution">
    <text evidence="7">The sequence shown here is derived from an EMBL/GenBank/DDBJ whole genome shotgun (WGS) entry which is preliminary data.</text>
</comment>